<feature type="non-terminal residue" evidence="1">
    <location>
        <position position="86"/>
    </location>
</feature>
<protein>
    <submittedName>
        <fullName evidence="1">Uncharacterized protein</fullName>
    </submittedName>
</protein>
<reference evidence="1" key="1">
    <citation type="submission" date="2022-08" db="EMBL/GenBank/DDBJ databases">
        <authorList>
            <consortium name="DOE Joint Genome Institute"/>
            <person name="Min B."/>
            <person name="Riley R."/>
            <person name="Sierra-Patev S."/>
            <person name="Naranjo-Ortiz M."/>
            <person name="Looney B."/>
            <person name="Konkel Z."/>
            <person name="Slot J.C."/>
            <person name="Sakamoto Y."/>
            <person name="Steenwyk J.L."/>
            <person name="Rokas A."/>
            <person name="Carro J."/>
            <person name="Camarero S."/>
            <person name="Ferreira P."/>
            <person name="Molpeceres G."/>
            <person name="Ruiz-Duenas F.J."/>
            <person name="Serrano A."/>
            <person name="Henrissat B."/>
            <person name="Drula E."/>
            <person name="Hughes K.W."/>
            <person name="Mata J.L."/>
            <person name="Ishikawa N.K."/>
            <person name="Vargas-Isla R."/>
            <person name="Ushijima S."/>
            <person name="Smith C.A."/>
            <person name="Ahrendt S."/>
            <person name="Andreopoulos W."/>
            <person name="He G."/>
            <person name="Labutti K."/>
            <person name="Lipzen A."/>
            <person name="Ng V."/>
            <person name="Sandor L."/>
            <person name="Barry K."/>
            <person name="Martinez A.T."/>
            <person name="Xiao Y."/>
            <person name="Gibbons J.G."/>
            <person name="Terashima K."/>
            <person name="Hibbett D.S."/>
            <person name="Grigoriev I.V."/>
        </authorList>
    </citation>
    <scope>NUCLEOTIDE SEQUENCE</scope>
    <source>
        <strain evidence="1">TFB9207</strain>
    </source>
</reference>
<accession>A0AA38NVL6</accession>
<organism evidence="1 2">
    <name type="scientific">Lentinula raphanica</name>
    <dbReference type="NCBI Taxonomy" id="153919"/>
    <lineage>
        <taxon>Eukaryota</taxon>
        <taxon>Fungi</taxon>
        <taxon>Dikarya</taxon>
        <taxon>Basidiomycota</taxon>
        <taxon>Agaricomycotina</taxon>
        <taxon>Agaricomycetes</taxon>
        <taxon>Agaricomycetidae</taxon>
        <taxon>Agaricales</taxon>
        <taxon>Marasmiineae</taxon>
        <taxon>Omphalotaceae</taxon>
        <taxon>Lentinula</taxon>
    </lineage>
</organism>
<comment type="caution">
    <text evidence="1">The sequence shown here is derived from an EMBL/GenBank/DDBJ whole genome shotgun (WGS) entry which is preliminary data.</text>
</comment>
<evidence type="ECO:0000313" key="2">
    <source>
        <dbReference type="Proteomes" id="UP001163846"/>
    </source>
</evidence>
<evidence type="ECO:0000313" key="1">
    <source>
        <dbReference type="EMBL" id="KAJ3831455.1"/>
    </source>
</evidence>
<dbReference type="Proteomes" id="UP001163846">
    <property type="component" value="Unassembled WGS sequence"/>
</dbReference>
<name>A0AA38NVL6_9AGAR</name>
<dbReference type="AlphaFoldDB" id="A0AA38NVL6"/>
<proteinExistence type="predicted"/>
<sequence length="86" mass="10196">FWGSVKRWLREHCDYTFGTLKENMPIALCSVSVELIRKWEHRSWRFIDAYSENLDARDALSKVKQFSSTTYKSHRRIPEGLAQAMD</sequence>
<feature type="non-terminal residue" evidence="1">
    <location>
        <position position="1"/>
    </location>
</feature>
<gene>
    <name evidence="1" type="ORF">F5878DRAFT_511617</name>
</gene>
<dbReference type="EMBL" id="MU807456">
    <property type="protein sequence ID" value="KAJ3831455.1"/>
    <property type="molecule type" value="Genomic_DNA"/>
</dbReference>
<keyword evidence="2" id="KW-1185">Reference proteome</keyword>